<reference evidence="1 2" key="1">
    <citation type="submission" date="2018-03" db="EMBL/GenBank/DDBJ databases">
        <title>Genomic Encyclopedia of Archaeal and Bacterial Type Strains, Phase II (KMG-II): from individual species to whole genera.</title>
        <authorList>
            <person name="Goeker M."/>
        </authorList>
    </citation>
    <scope>NUCLEOTIDE SEQUENCE [LARGE SCALE GENOMIC DNA]</scope>
    <source>
        <strain evidence="1 2">DSM 28229</strain>
    </source>
</reference>
<protein>
    <submittedName>
        <fullName evidence="1">Uncharacterized protein</fullName>
    </submittedName>
</protein>
<accession>A0A315ZCN2</accession>
<sequence length="318" mass="36214">MKDKATFIICTEQGVLEYKSILFVKSLRQFGGKFKNAEVLSYSPRKDFQPSSNTKNILKSLGVHLISENLNTEFAHYGFGNKPLVCGHAEKNTNSDLIYFFDSDQIILEEPSFLELAECDIALRPVEQKGVGAESSTDPNFKFWKEAYKTLDIVPPATKVLTGLDLKNIYPYWNVGLVPVKASKGLFQEWESVFIHLMRKKIVPDMGITFMDQTSCALTVLKKDPLLKELPLSYNYPINAQDKIPEVNKVNDFGEIVSAHYHKLFDQHVRVNPLNELFSSSEKTTWVEEELKVMGVLPKNTISYFFRKGRCKIKAALK</sequence>
<dbReference type="OrthoDB" id="477927at2"/>
<dbReference type="AlphaFoldDB" id="A0A315ZCN2"/>
<dbReference type="Proteomes" id="UP000245535">
    <property type="component" value="Unassembled WGS sequence"/>
</dbReference>
<evidence type="ECO:0000313" key="1">
    <source>
        <dbReference type="EMBL" id="PWJ43301.1"/>
    </source>
</evidence>
<evidence type="ECO:0000313" key="2">
    <source>
        <dbReference type="Proteomes" id="UP000245535"/>
    </source>
</evidence>
<dbReference type="RefSeq" id="WP_109617737.1">
    <property type="nucleotide sequence ID" value="NZ_QGDO01000002.1"/>
</dbReference>
<dbReference type="SUPFAM" id="SSF53448">
    <property type="entry name" value="Nucleotide-diphospho-sugar transferases"/>
    <property type="match status" value="1"/>
</dbReference>
<dbReference type="InterPro" id="IPR029044">
    <property type="entry name" value="Nucleotide-diphossugar_trans"/>
</dbReference>
<gene>
    <name evidence="1" type="ORF">BC781_102850</name>
</gene>
<name>A0A315ZCN2_SEDFL</name>
<organism evidence="1 2">
    <name type="scientific">Sediminitomix flava</name>
    <dbReference type="NCBI Taxonomy" id="379075"/>
    <lineage>
        <taxon>Bacteria</taxon>
        <taxon>Pseudomonadati</taxon>
        <taxon>Bacteroidota</taxon>
        <taxon>Cytophagia</taxon>
        <taxon>Cytophagales</taxon>
        <taxon>Flammeovirgaceae</taxon>
        <taxon>Sediminitomix</taxon>
    </lineage>
</organism>
<proteinExistence type="predicted"/>
<dbReference type="EMBL" id="QGDO01000002">
    <property type="protein sequence ID" value="PWJ43301.1"/>
    <property type="molecule type" value="Genomic_DNA"/>
</dbReference>
<comment type="caution">
    <text evidence="1">The sequence shown here is derived from an EMBL/GenBank/DDBJ whole genome shotgun (WGS) entry which is preliminary data.</text>
</comment>
<keyword evidence="2" id="KW-1185">Reference proteome</keyword>